<dbReference type="RefSeq" id="WP_311787218.1">
    <property type="nucleotide sequence ID" value="NZ_JALDYY010000008.1"/>
</dbReference>
<dbReference type="InterPro" id="IPR020557">
    <property type="entry name" value="Fumarate_lyase_CS"/>
</dbReference>
<evidence type="ECO:0000256" key="2">
    <source>
        <dbReference type="NCBIfam" id="TIGR02426"/>
    </source>
</evidence>
<feature type="domain" description="Fumarate lyase N-terminal" evidence="3">
    <location>
        <begin position="33"/>
        <end position="291"/>
    </location>
</feature>
<evidence type="ECO:0000256" key="1">
    <source>
        <dbReference type="ARBA" id="ARBA00034772"/>
    </source>
</evidence>
<accession>A0AAE3QDY4</accession>
<evidence type="ECO:0000313" key="5">
    <source>
        <dbReference type="Proteomes" id="UP001161580"/>
    </source>
</evidence>
<protein>
    <recommendedName>
        <fullName evidence="2">3-carboxy-cis,cis-muconate cycloisomerase</fullName>
        <ecNumber evidence="2">5.5.1.2</ecNumber>
    </recommendedName>
</protein>
<evidence type="ECO:0000259" key="3">
    <source>
        <dbReference type="Pfam" id="PF00206"/>
    </source>
</evidence>
<organism evidence="4 5">
    <name type="scientific">Ferirhizobium litorale</name>
    <dbReference type="NCBI Taxonomy" id="2927786"/>
    <lineage>
        <taxon>Bacteria</taxon>
        <taxon>Pseudomonadati</taxon>
        <taxon>Pseudomonadota</taxon>
        <taxon>Alphaproteobacteria</taxon>
        <taxon>Hyphomicrobiales</taxon>
        <taxon>Rhizobiaceae</taxon>
        <taxon>Ferirhizobium</taxon>
    </lineage>
</organism>
<dbReference type="PANTHER" id="PTHR43172">
    <property type="entry name" value="ADENYLOSUCCINATE LYASE"/>
    <property type="match status" value="1"/>
</dbReference>
<proteinExistence type="inferred from homology"/>
<dbReference type="GO" id="GO:0016829">
    <property type="term" value="F:lyase activity"/>
    <property type="evidence" value="ECO:0007669"/>
    <property type="project" value="UniProtKB-ARBA"/>
</dbReference>
<dbReference type="EMBL" id="JALDYZ010000011">
    <property type="protein sequence ID" value="MDI7923972.1"/>
    <property type="molecule type" value="Genomic_DNA"/>
</dbReference>
<evidence type="ECO:0000313" key="4">
    <source>
        <dbReference type="EMBL" id="MDI7923972.1"/>
    </source>
</evidence>
<dbReference type="PRINTS" id="PR00149">
    <property type="entry name" value="FUMRATELYASE"/>
</dbReference>
<gene>
    <name evidence="4" type="ORF">MRS75_18045</name>
</gene>
<dbReference type="NCBIfam" id="NF004631">
    <property type="entry name" value="PRK05975.1"/>
    <property type="match status" value="1"/>
</dbReference>
<comment type="similarity">
    <text evidence="1">Belongs to the class-II fumarase/aspartase family.</text>
</comment>
<dbReference type="NCBIfam" id="TIGR02426">
    <property type="entry name" value="protocat_pcaB"/>
    <property type="match status" value="1"/>
</dbReference>
<dbReference type="Gene3D" id="1.20.200.10">
    <property type="entry name" value="Fumarase/aspartase (Central domain)"/>
    <property type="match status" value="1"/>
</dbReference>
<dbReference type="PRINTS" id="PR00145">
    <property type="entry name" value="ARGSUCLYASE"/>
</dbReference>
<dbReference type="InterPro" id="IPR000362">
    <property type="entry name" value="Fumarate_lyase_fam"/>
</dbReference>
<dbReference type="GO" id="GO:0019619">
    <property type="term" value="P:3,4-dihydroxybenzoate catabolic process"/>
    <property type="evidence" value="ECO:0007669"/>
    <property type="project" value="InterPro"/>
</dbReference>
<dbReference type="Pfam" id="PF00206">
    <property type="entry name" value="Lyase_1"/>
    <property type="match status" value="1"/>
</dbReference>
<sequence length="352" mass="37109">MSLASASFLASLLGDREISTMLGTEAGIAAMLRFETALARSEASVGLVSADAASAIAAACRDLVPDMPKLRESTLRDGVVVPELVRQLRLKVGEPHDAAVHFGATSQDVIDTALALKLAPVLDLIESRLMKLLADLDALVGRFGDAPLMGRTRMQAAVPITAGHRLRTWRSPIQRLIADLPRQRDALLILTLAGAAGTAEKFGDKITAVRSAMATELGLGVPDYVPHSDRGRMVDFASFLSLVTGALGKIGQDIALMAQTGIDEIALSGGGGSSAMPHKKNPVAAEVLVTLARYNATLLSGMHQALIHEQERSGAAWTLEWIILPQMVEATGCALSHGTALLSSVESISNRQ</sequence>
<dbReference type="PANTHER" id="PTHR43172:SF2">
    <property type="entry name" value="ADENYLOSUCCINATE LYASE C-TERMINAL DOMAIN-CONTAINING PROTEIN"/>
    <property type="match status" value="1"/>
</dbReference>
<dbReference type="PROSITE" id="PS00163">
    <property type="entry name" value="FUMARATE_LYASES"/>
    <property type="match status" value="1"/>
</dbReference>
<dbReference type="InterPro" id="IPR022761">
    <property type="entry name" value="Fumarate_lyase_N"/>
</dbReference>
<dbReference type="GO" id="GO:0047472">
    <property type="term" value="F:3-carboxy-cis,cis-muconate cycloisomerase activity"/>
    <property type="evidence" value="ECO:0007669"/>
    <property type="project" value="UniProtKB-UniRule"/>
</dbReference>
<dbReference type="SUPFAM" id="SSF48557">
    <property type="entry name" value="L-aspartase-like"/>
    <property type="match status" value="1"/>
</dbReference>
<dbReference type="Proteomes" id="UP001161580">
    <property type="component" value="Unassembled WGS sequence"/>
</dbReference>
<reference evidence="4" key="1">
    <citation type="submission" date="2022-03" db="EMBL/GenBank/DDBJ databases">
        <title>Fererhizobium litorale gen. nov., sp. nov., isolated from sandy sediments of the Sea of Japan seashore.</title>
        <authorList>
            <person name="Romanenko L."/>
            <person name="Kurilenko V."/>
            <person name="Otstavnykh N."/>
            <person name="Svetashev V."/>
            <person name="Tekutyeva L."/>
            <person name="Isaeva M."/>
            <person name="Mikhailov V."/>
        </authorList>
    </citation>
    <scope>NUCLEOTIDE SEQUENCE</scope>
    <source>
        <strain evidence="4">KMM 9576</strain>
    </source>
</reference>
<dbReference type="AlphaFoldDB" id="A0AAE3QDY4"/>
<dbReference type="InterPro" id="IPR008948">
    <property type="entry name" value="L-Aspartase-like"/>
</dbReference>
<comment type="caution">
    <text evidence="4">The sequence shown here is derived from an EMBL/GenBank/DDBJ whole genome shotgun (WGS) entry which is preliminary data.</text>
</comment>
<name>A0AAE3QDY4_9HYPH</name>
<dbReference type="EC" id="5.5.1.2" evidence="2"/>
<dbReference type="InterPro" id="IPR012789">
    <property type="entry name" value="Protocat_PcaB-like"/>
</dbReference>
<keyword evidence="4" id="KW-0413">Isomerase</keyword>
<keyword evidence="5" id="KW-1185">Reference proteome</keyword>